<dbReference type="Gene3D" id="4.10.320.10">
    <property type="entry name" value="E3-binding domain"/>
    <property type="match status" value="1"/>
</dbReference>
<reference evidence="12" key="1">
    <citation type="submission" date="2015-07" db="EMBL/GenBank/DDBJ databases">
        <title>Genome sequencing project for genomic taxonomy and phylogenomics of Bacillus-like bacteria.</title>
        <authorList>
            <person name="Liu B."/>
            <person name="Wang J."/>
            <person name="Zhu Y."/>
            <person name="Liu G."/>
            <person name="Chen Q."/>
            <person name="Chen Z."/>
            <person name="Lan J."/>
            <person name="Che J."/>
            <person name="Ge C."/>
            <person name="Shi H."/>
            <person name="Pan Z."/>
            <person name="Liu X."/>
        </authorList>
    </citation>
    <scope>NUCLEOTIDE SEQUENCE [LARGE SCALE GENOMIC DNA]</scope>
    <source>
        <strain evidence="12">DSM 9887</strain>
    </source>
</reference>
<dbReference type="InterPro" id="IPR050743">
    <property type="entry name" value="2-oxoacid_DH_E2_comp"/>
</dbReference>
<comment type="caution">
    <text evidence="11">The sequence shown here is derived from an EMBL/GenBank/DDBJ whole genome shotgun (WGS) entry which is preliminary data.</text>
</comment>
<keyword evidence="5 6" id="KW-0012">Acyltransferase</keyword>
<dbReference type="CDD" id="cd06849">
    <property type="entry name" value="lipoyl_domain"/>
    <property type="match status" value="1"/>
</dbReference>
<accession>A0A0K9YPS3</accession>
<evidence type="ECO:0000256" key="3">
    <source>
        <dbReference type="ARBA" id="ARBA00022679"/>
    </source>
</evidence>
<dbReference type="GO" id="GO:0005737">
    <property type="term" value="C:cytoplasm"/>
    <property type="evidence" value="ECO:0007669"/>
    <property type="project" value="TreeGrafter"/>
</dbReference>
<dbReference type="RefSeq" id="WP_049739688.1">
    <property type="nucleotide sequence ID" value="NZ_BJON01000014.1"/>
</dbReference>
<evidence type="ECO:0000256" key="4">
    <source>
        <dbReference type="ARBA" id="ARBA00022823"/>
    </source>
</evidence>
<dbReference type="InterPro" id="IPR000089">
    <property type="entry name" value="Biotin_lipoyl"/>
</dbReference>
<evidence type="ECO:0000256" key="7">
    <source>
        <dbReference type="SAM" id="MobiDB-lite"/>
    </source>
</evidence>
<evidence type="ECO:0000313" key="10">
    <source>
        <dbReference type="EMBL" id="GED69863.1"/>
    </source>
</evidence>
<dbReference type="InterPro" id="IPR004167">
    <property type="entry name" value="PSBD"/>
</dbReference>
<evidence type="ECO:0000256" key="5">
    <source>
        <dbReference type="ARBA" id="ARBA00023315"/>
    </source>
</evidence>
<dbReference type="OrthoDB" id="9805770at2"/>
<protein>
    <recommendedName>
        <fullName evidence="6">Dihydrolipoamide acetyltransferase component of pyruvate dehydrogenase complex</fullName>
        <ecNumber evidence="6">2.3.1.-</ecNumber>
    </recommendedName>
</protein>
<keyword evidence="3 6" id="KW-0808">Transferase</keyword>
<dbReference type="Pfam" id="PF00364">
    <property type="entry name" value="Biotin_lipoyl"/>
    <property type="match status" value="1"/>
</dbReference>
<dbReference type="Proteomes" id="UP000319578">
    <property type="component" value="Unassembled WGS sequence"/>
</dbReference>
<dbReference type="Pfam" id="PF00198">
    <property type="entry name" value="2-oxoacid_dh"/>
    <property type="match status" value="1"/>
</dbReference>
<dbReference type="InterPro" id="IPR001078">
    <property type="entry name" value="2-oxoacid_DH_actylTfrase"/>
</dbReference>
<dbReference type="GO" id="GO:0016407">
    <property type="term" value="F:acetyltransferase activity"/>
    <property type="evidence" value="ECO:0007669"/>
    <property type="project" value="TreeGrafter"/>
</dbReference>
<proteinExistence type="inferred from homology"/>
<evidence type="ECO:0000259" key="9">
    <source>
        <dbReference type="PROSITE" id="PS51826"/>
    </source>
</evidence>
<comment type="cofactor">
    <cofactor evidence="1 6">
        <name>(R)-lipoate</name>
        <dbReference type="ChEBI" id="CHEBI:83088"/>
    </cofactor>
</comment>
<dbReference type="InterPro" id="IPR036625">
    <property type="entry name" value="E3-bd_dom_sf"/>
</dbReference>
<dbReference type="PROSITE" id="PS51826">
    <property type="entry name" value="PSBD"/>
    <property type="match status" value="1"/>
</dbReference>
<dbReference type="STRING" id="54915.ADS79_17495"/>
<dbReference type="Gene3D" id="3.30.559.10">
    <property type="entry name" value="Chloramphenicol acetyltransferase-like domain"/>
    <property type="match status" value="1"/>
</dbReference>
<gene>
    <name evidence="10" type="primary">acoC</name>
    <name evidence="11" type="ORF">ADS79_17495</name>
    <name evidence="10" type="ORF">BRE01_35650</name>
</gene>
<dbReference type="PANTHER" id="PTHR43178">
    <property type="entry name" value="DIHYDROLIPOAMIDE ACETYLTRANSFERASE COMPONENT OF PYRUVATE DEHYDROGENASE COMPLEX"/>
    <property type="match status" value="1"/>
</dbReference>
<evidence type="ECO:0000313" key="12">
    <source>
        <dbReference type="Proteomes" id="UP000036834"/>
    </source>
</evidence>
<dbReference type="InterPro" id="IPR023213">
    <property type="entry name" value="CAT-like_dom_sf"/>
</dbReference>
<dbReference type="Gene3D" id="2.40.50.100">
    <property type="match status" value="1"/>
</dbReference>
<evidence type="ECO:0000256" key="1">
    <source>
        <dbReference type="ARBA" id="ARBA00001938"/>
    </source>
</evidence>
<feature type="domain" description="Lipoyl-binding" evidence="8">
    <location>
        <begin position="2"/>
        <end position="77"/>
    </location>
</feature>
<evidence type="ECO:0000313" key="11">
    <source>
        <dbReference type="EMBL" id="KNB70676.1"/>
    </source>
</evidence>
<dbReference type="EMBL" id="BJON01000014">
    <property type="protein sequence ID" value="GED69863.1"/>
    <property type="molecule type" value="Genomic_DNA"/>
</dbReference>
<dbReference type="PROSITE" id="PS50968">
    <property type="entry name" value="BIOTINYL_LIPOYL"/>
    <property type="match status" value="1"/>
</dbReference>
<dbReference type="EC" id="2.3.1.-" evidence="6"/>
<dbReference type="SUPFAM" id="SSF51230">
    <property type="entry name" value="Single hybrid motif"/>
    <property type="match status" value="1"/>
</dbReference>
<dbReference type="AlphaFoldDB" id="A0A0K9YPS3"/>
<feature type="domain" description="Peripheral subunit-binding (PSBD)" evidence="9">
    <location>
        <begin position="132"/>
        <end position="169"/>
    </location>
</feature>
<organism evidence="11 12">
    <name type="scientific">Brevibacillus reuszeri</name>
    <dbReference type="NCBI Taxonomy" id="54915"/>
    <lineage>
        <taxon>Bacteria</taxon>
        <taxon>Bacillati</taxon>
        <taxon>Bacillota</taxon>
        <taxon>Bacilli</taxon>
        <taxon>Bacillales</taxon>
        <taxon>Paenibacillaceae</taxon>
        <taxon>Brevibacillus</taxon>
    </lineage>
</organism>
<dbReference type="PATRIC" id="fig|54915.3.peg.2570"/>
<feature type="region of interest" description="Disordered" evidence="7">
    <location>
        <begin position="170"/>
        <end position="196"/>
    </location>
</feature>
<keyword evidence="4 6" id="KW-0450">Lipoyl</keyword>
<dbReference type="GO" id="GO:0031405">
    <property type="term" value="F:lipoic acid binding"/>
    <property type="evidence" value="ECO:0007669"/>
    <property type="project" value="TreeGrafter"/>
</dbReference>
<evidence type="ECO:0000259" key="8">
    <source>
        <dbReference type="PROSITE" id="PS50968"/>
    </source>
</evidence>
<dbReference type="SUPFAM" id="SSF52777">
    <property type="entry name" value="CoA-dependent acyltransferases"/>
    <property type="match status" value="1"/>
</dbReference>
<keyword evidence="13" id="KW-1185">Reference proteome</keyword>
<dbReference type="Proteomes" id="UP000036834">
    <property type="component" value="Unassembled WGS sequence"/>
</dbReference>
<comment type="similarity">
    <text evidence="2 6">Belongs to the 2-oxoacid dehydrogenase family.</text>
</comment>
<dbReference type="EMBL" id="LGIQ01000009">
    <property type="protein sequence ID" value="KNB70676.1"/>
    <property type="molecule type" value="Genomic_DNA"/>
</dbReference>
<dbReference type="InterPro" id="IPR011053">
    <property type="entry name" value="Single_hybrid_motif"/>
</dbReference>
<sequence>MAENIIMPKLGMAMVEGTVIAWKKQTGEPVKKGEGIVDISSEKIEMEVEAPADGVLLSINVPPGGVVPYGTVLGAIGHPGELVAVASAPVAASGNAQAESAASLAIQKQQGPPTSIETAATPLSLQSRNSIKISPVARKMAEEEGVDYTLLIGTGPQGRITKEDVERAVLSRGHSQAEAAQEKSVSDATTASGQSTVDHNTAATASELQPVQTAERIPVTGMRRVIAERMHTSLQQSAQLTINMRADITELLQLKEKLSAEIEARHKLKLSVTDWIARAVVLALLGHKQMNSAFLEDRIERYEAVHLGIAVALEKGLVVPVIRHAEAKTLTELSHEIKSASTKARQNQLAPEEMKGSTFTITNLGGYGVDTFTPVLNPPETGILGIGAARDTPVYIGDEVQRRSLLPLSLTFDHRALDGAPAAAFLAEVRRYLEDPYSLLI</sequence>
<evidence type="ECO:0000313" key="13">
    <source>
        <dbReference type="Proteomes" id="UP000319578"/>
    </source>
</evidence>
<evidence type="ECO:0000256" key="6">
    <source>
        <dbReference type="RuleBase" id="RU003423"/>
    </source>
</evidence>
<evidence type="ECO:0000256" key="2">
    <source>
        <dbReference type="ARBA" id="ARBA00007317"/>
    </source>
</evidence>
<dbReference type="PANTHER" id="PTHR43178:SF5">
    <property type="entry name" value="LIPOAMIDE ACYLTRANSFERASE COMPONENT OF BRANCHED-CHAIN ALPHA-KETO ACID DEHYDROGENASE COMPLEX, MITOCHONDRIAL"/>
    <property type="match status" value="1"/>
</dbReference>
<dbReference type="SUPFAM" id="SSF47005">
    <property type="entry name" value="Peripheral subunit-binding domain of 2-oxo acid dehydrogenase complex"/>
    <property type="match status" value="1"/>
</dbReference>
<dbReference type="Pfam" id="PF02817">
    <property type="entry name" value="E3_binding"/>
    <property type="match status" value="1"/>
</dbReference>
<feature type="compositionally biased region" description="Polar residues" evidence="7">
    <location>
        <begin position="186"/>
        <end position="196"/>
    </location>
</feature>
<dbReference type="FunFam" id="3.30.559.10:FF:000040">
    <property type="entry name" value="Dihydrolipoamide acetyltransferase component of pyruvate dehydrogenase complex"/>
    <property type="match status" value="1"/>
</dbReference>
<reference evidence="11" key="2">
    <citation type="submission" date="2015-07" db="EMBL/GenBank/DDBJ databases">
        <title>MeaNS - Measles Nucleotide Surveillance Program.</title>
        <authorList>
            <person name="Tran T."/>
            <person name="Druce J."/>
        </authorList>
    </citation>
    <scope>NUCLEOTIDE SEQUENCE</scope>
    <source>
        <strain evidence="11">DSM 9887</strain>
    </source>
</reference>
<name>A0A0K9YPS3_9BACL</name>
<reference evidence="10 13" key="3">
    <citation type="submission" date="2019-06" db="EMBL/GenBank/DDBJ databases">
        <title>Whole genome shotgun sequence of Brevibacillus reuszeri NBRC 15719.</title>
        <authorList>
            <person name="Hosoyama A."/>
            <person name="Uohara A."/>
            <person name="Ohji S."/>
            <person name="Ichikawa N."/>
        </authorList>
    </citation>
    <scope>NUCLEOTIDE SEQUENCE [LARGE SCALE GENOMIC DNA]</scope>
    <source>
        <strain evidence="10 13">NBRC 15719</strain>
    </source>
</reference>